<comment type="caution">
    <text evidence="8">The sequence shown here is derived from an EMBL/GenBank/DDBJ whole genome shotgun (WGS) entry which is preliminary data.</text>
</comment>
<evidence type="ECO:0000256" key="3">
    <source>
        <dbReference type="ARBA" id="ARBA00022692"/>
    </source>
</evidence>
<reference evidence="8 9" key="1">
    <citation type="submission" date="2019-02" db="EMBL/GenBank/DDBJ databases">
        <title>Sequencing the genomes of 1000 actinobacteria strains.</title>
        <authorList>
            <person name="Klenk H.-P."/>
        </authorList>
    </citation>
    <scope>NUCLEOTIDE SEQUENCE [LARGE SCALE GENOMIC DNA]</scope>
    <source>
        <strain evidence="8 9">DSM 45162</strain>
    </source>
</reference>
<keyword evidence="9" id="KW-1185">Reference proteome</keyword>
<name>A0A4Q7Z864_9ACTN</name>
<dbReference type="Proteomes" id="UP000292564">
    <property type="component" value="Unassembled WGS sequence"/>
</dbReference>
<evidence type="ECO:0000313" key="8">
    <source>
        <dbReference type="EMBL" id="RZU46638.1"/>
    </source>
</evidence>
<accession>A0A4Q7Z864</accession>
<feature type="transmembrane region" description="Helical" evidence="6">
    <location>
        <begin position="115"/>
        <end position="137"/>
    </location>
</feature>
<dbReference type="EMBL" id="SHKY01000002">
    <property type="protein sequence ID" value="RZU46638.1"/>
    <property type="molecule type" value="Genomic_DNA"/>
</dbReference>
<evidence type="ECO:0000259" key="7">
    <source>
        <dbReference type="Pfam" id="PF00482"/>
    </source>
</evidence>
<dbReference type="Pfam" id="PF00482">
    <property type="entry name" value="T2SSF"/>
    <property type="match status" value="1"/>
</dbReference>
<dbReference type="PANTHER" id="PTHR35007:SF1">
    <property type="entry name" value="PILUS ASSEMBLY PROTEIN"/>
    <property type="match status" value="1"/>
</dbReference>
<feature type="domain" description="Type II secretion system protein GspF" evidence="7">
    <location>
        <begin position="156"/>
        <end position="283"/>
    </location>
</feature>
<protein>
    <submittedName>
        <fullName evidence="8">Type II secretion system (T2SS) protein F</fullName>
    </submittedName>
</protein>
<evidence type="ECO:0000313" key="9">
    <source>
        <dbReference type="Proteomes" id="UP000292564"/>
    </source>
</evidence>
<evidence type="ECO:0000256" key="1">
    <source>
        <dbReference type="ARBA" id="ARBA00004651"/>
    </source>
</evidence>
<gene>
    <name evidence="8" type="ORF">EV385_6714</name>
</gene>
<keyword evidence="3 6" id="KW-0812">Transmembrane</keyword>
<keyword evidence="4 6" id="KW-1133">Transmembrane helix</keyword>
<dbReference type="OrthoDB" id="5243064at2"/>
<dbReference type="RefSeq" id="WP_130513826.1">
    <property type="nucleotide sequence ID" value="NZ_SHKY01000002.1"/>
</dbReference>
<sequence>MISLVTLAMVCGGLAGLGLWVLLHGLLPAGPRLDAALQRLHAQQAAAADPTLGPAGRWIAARFGPRLRPPTRELRVIGKSTERYALEKVGLPLVGILFVPFMTYMLSVIGLHLPIVVPVAGSLALGVVFFFLVDVMIKQQAAEAREEFVRAVAVYLDLVALERSAAHGPVESLERAAQVGGGWVFRRIQESLDAARYAGMPPWDGLSQVADEIGVPALGDVGDIMRLSGTEGTQVYQTLVSRAQSLRVALRTKEHDRANTSTTLLYVPTSLTVLILFVLIGYPFLIRLVNP</sequence>
<feature type="transmembrane region" description="Helical" evidence="6">
    <location>
        <begin position="6"/>
        <end position="27"/>
    </location>
</feature>
<dbReference type="AlphaFoldDB" id="A0A4Q7Z864"/>
<keyword evidence="2" id="KW-1003">Cell membrane</keyword>
<comment type="subcellular location">
    <subcellularLocation>
        <location evidence="1">Cell membrane</location>
        <topology evidence="1">Multi-pass membrane protein</topology>
    </subcellularLocation>
</comment>
<proteinExistence type="predicted"/>
<feature type="transmembrane region" description="Helical" evidence="6">
    <location>
        <begin position="89"/>
        <end position="109"/>
    </location>
</feature>
<dbReference type="PANTHER" id="PTHR35007">
    <property type="entry name" value="INTEGRAL MEMBRANE PROTEIN-RELATED"/>
    <property type="match status" value="1"/>
</dbReference>
<feature type="transmembrane region" description="Helical" evidence="6">
    <location>
        <begin position="263"/>
        <end position="285"/>
    </location>
</feature>
<evidence type="ECO:0000256" key="2">
    <source>
        <dbReference type="ARBA" id="ARBA00022475"/>
    </source>
</evidence>
<evidence type="ECO:0000256" key="5">
    <source>
        <dbReference type="ARBA" id="ARBA00023136"/>
    </source>
</evidence>
<keyword evidence="5 6" id="KW-0472">Membrane</keyword>
<evidence type="ECO:0000256" key="4">
    <source>
        <dbReference type="ARBA" id="ARBA00022989"/>
    </source>
</evidence>
<dbReference type="GO" id="GO:0005886">
    <property type="term" value="C:plasma membrane"/>
    <property type="evidence" value="ECO:0007669"/>
    <property type="project" value="UniProtKB-SubCell"/>
</dbReference>
<dbReference type="InterPro" id="IPR018076">
    <property type="entry name" value="T2SS_GspF_dom"/>
</dbReference>
<evidence type="ECO:0000256" key="6">
    <source>
        <dbReference type="SAM" id="Phobius"/>
    </source>
</evidence>
<organism evidence="8 9">
    <name type="scientific">Krasilnikovia cinnamomea</name>
    <dbReference type="NCBI Taxonomy" id="349313"/>
    <lineage>
        <taxon>Bacteria</taxon>
        <taxon>Bacillati</taxon>
        <taxon>Actinomycetota</taxon>
        <taxon>Actinomycetes</taxon>
        <taxon>Micromonosporales</taxon>
        <taxon>Micromonosporaceae</taxon>
        <taxon>Krasilnikovia</taxon>
    </lineage>
</organism>